<dbReference type="InterPro" id="IPR000873">
    <property type="entry name" value="AMP-dep_synth/lig_dom"/>
</dbReference>
<comment type="pathway">
    <text evidence="5">Quinol/quinone metabolism; menaquinone biosynthesis.</text>
</comment>
<keyword evidence="2 5" id="KW-0436">Ligase</keyword>
<dbReference type="CDD" id="cd05912">
    <property type="entry name" value="OSB_CoA_lg"/>
    <property type="match status" value="1"/>
</dbReference>
<dbReference type="GO" id="GO:0009234">
    <property type="term" value="P:menaquinone biosynthetic process"/>
    <property type="evidence" value="ECO:0007669"/>
    <property type="project" value="UniProtKB-UniRule"/>
</dbReference>
<comment type="similarity">
    <text evidence="5">Belongs to the ATP-dependent AMP-binding enzyme family. MenE subfamily.</text>
</comment>
<feature type="domain" description="AMP-dependent synthetase/ligase" evidence="6">
    <location>
        <begin position="11"/>
        <end position="348"/>
    </location>
</feature>
<organism evidence="8 9">
    <name type="scientific">Cerasibacillus terrae</name>
    <dbReference type="NCBI Taxonomy" id="2498845"/>
    <lineage>
        <taxon>Bacteria</taxon>
        <taxon>Bacillati</taxon>
        <taxon>Bacillota</taxon>
        <taxon>Bacilli</taxon>
        <taxon>Bacillales</taxon>
        <taxon>Bacillaceae</taxon>
        <taxon>Cerasibacillus</taxon>
    </lineage>
</organism>
<dbReference type="OrthoDB" id="9762242at2"/>
<keyword evidence="3 5" id="KW-0547">Nucleotide-binding</keyword>
<evidence type="ECO:0000256" key="3">
    <source>
        <dbReference type="ARBA" id="ARBA00022741"/>
    </source>
</evidence>
<evidence type="ECO:0000256" key="1">
    <source>
        <dbReference type="ARBA" id="ARBA00022428"/>
    </source>
</evidence>
<dbReference type="HAMAP" id="MF_00731">
    <property type="entry name" value="MenE"/>
    <property type="match status" value="1"/>
</dbReference>
<dbReference type="GO" id="GO:0006631">
    <property type="term" value="P:fatty acid metabolic process"/>
    <property type="evidence" value="ECO:0007669"/>
    <property type="project" value="TreeGrafter"/>
</dbReference>
<dbReference type="NCBIfam" id="TIGR01923">
    <property type="entry name" value="menE"/>
    <property type="match status" value="1"/>
</dbReference>
<dbReference type="GO" id="GO:0005524">
    <property type="term" value="F:ATP binding"/>
    <property type="evidence" value="ECO:0007669"/>
    <property type="project" value="UniProtKB-KW"/>
</dbReference>
<name>A0A5C8NH97_9BACI</name>
<dbReference type="InterPro" id="IPR025110">
    <property type="entry name" value="AMP-bd_C"/>
</dbReference>
<accession>A0A5C8NH97</accession>
<dbReference type="PANTHER" id="PTHR43201:SF5">
    <property type="entry name" value="MEDIUM-CHAIN ACYL-COA LIGASE ACSF2, MITOCHONDRIAL"/>
    <property type="match status" value="1"/>
</dbReference>
<evidence type="ECO:0000259" key="7">
    <source>
        <dbReference type="Pfam" id="PF13193"/>
    </source>
</evidence>
<keyword evidence="1 5" id="KW-0474">Menaquinone biosynthesis</keyword>
<gene>
    <name evidence="5 8" type="primary">menE</name>
    <name evidence="8" type="ORF">FHP05_14470</name>
</gene>
<dbReference type="UniPathway" id="UPA01057">
    <property type="reaction ID" value="UER00166"/>
</dbReference>
<dbReference type="GO" id="GO:0031956">
    <property type="term" value="F:medium-chain fatty acid-CoA ligase activity"/>
    <property type="evidence" value="ECO:0007669"/>
    <property type="project" value="TreeGrafter"/>
</dbReference>
<dbReference type="UniPathway" id="UPA00079"/>
<feature type="domain" description="AMP-binding enzyme C-terminal" evidence="7">
    <location>
        <begin position="398"/>
        <end position="472"/>
    </location>
</feature>
<evidence type="ECO:0000313" key="9">
    <source>
        <dbReference type="Proteomes" id="UP000321574"/>
    </source>
</evidence>
<dbReference type="AlphaFoldDB" id="A0A5C8NH97"/>
<dbReference type="EMBL" id="VDUW01000015">
    <property type="protein sequence ID" value="TXL58165.1"/>
    <property type="molecule type" value="Genomic_DNA"/>
</dbReference>
<evidence type="ECO:0000256" key="4">
    <source>
        <dbReference type="ARBA" id="ARBA00022840"/>
    </source>
</evidence>
<dbReference type="EC" id="6.2.1.26" evidence="5"/>
<reference evidence="8 9" key="1">
    <citation type="submission" date="2019-06" db="EMBL/GenBank/DDBJ databases">
        <title>Cerasibacillus sp. nov., isolated from maize field.</title>
        <authorList>
            <person name="Lin S.-Y."/>
            <person name="Tsai C.-F."/>
            <person name="Young C.-C."/>
        </authorList>
    </citation>
    <scope>NUCLEOTIDE SEQUENCE [LARGE SCALE GENOMIC DNA]</scope>
    <source>
        <strain evidence="8 9">CC-CFT480</strain>
    </source>
</reference>
<evidence type="ECO:0000256" key="2">
    <source>
        <dbReference type="ARBA" id="ARBA00022598"/>
    </source>
</evidence>
<dbReference type="FunFam" id="3.30.300.30:FF:000008">
    <property type="entry name" value="2,3-dihydroxybenzoate-AMP ligase"/>
    <property type="match status" value="1"/>
</dbReference>
<dbReference type="RefSeq" id="WP_147670580.1">
    <property type="nucleotide sequence ID" value="NZ_VDUW01000015.1"/>
</dbReference>
<sequence length="482" mass="53972">MSEVIPHWLTKQSSLSPDIPAIELENGEVITFFDLKQQSQSFAKKLANKGVKKGDHIGILSTNDVNMIILIHALSYLGAVGVLLNIRLTASELQFQMDDAEVSLLLYHEQLKEKGLSLQIKERYSFKELTAIEEKEIPLKQEIKLDDPFTIIYTSGTTGFPKGVIHTYGNHWWSAIGSALNLGLSKQDKWLAVLPFFHVGGLSIFLKSVIYGMPVYLVDKFEPNQVNMAIQHKGVTIVSVVTVMLKRLIESLGTEKYPKAFRGMLLGGGPAPESLLEKAKQKEIPVFQSYGMTETSSQIVTLSPYDALRKIGSSGKPLVPAQLKISQPQADGVGEIHVKGPMVTKAYYRNEEANTKAFDDGWLRTGDLGFIDEEGFLYVVDRRNDLIISGGENIYPTEIENVLSELPEINEVAIVGKPDSNWGEVPVAFIVKRENYLSEDRVIEFAKQRLAKYKVPKQVYFINELPRNASKKIVRSKLKQEF</sequence>
<dbReference type="PANTHER" id="PTHR43201">
    <property type="entry name" value="ACYL-COA SYNTHETASE"/>
    <property type="match status" value="1"/>
</dbReference>
<comment type="catalytic activity">
    <reaction evidence="5">
        <text>2-succinylbenzoate + ATP + CoA = 2-succinylbenzoyl-CoA + AMP + diphosphate</text>
        <dbReference type="Rhea" id="RHEA:17009"/>
        <dbReference type="ChEBI" id="CHEBI:18325"/>
        <dbReference type="ChEBI" id="CHEBI:30616"/>
        <dbReference type="ChEBI" id="CHEBI:33019"/>
        <dbReference type="ChEBI" id="CHEBI:57287"/>
        <dbReference type="ChEBI" id="CHEBI:57364"/>
        <dbReference type="ChEBI" id="CHEBI:456215"/>
        <dbReference type="EC" id="6.2.1.26"/>
    </reaction>
</comment>
<dbReference type="PROSITE" id="PS00455">
    <property type="entry name" value="AMP_BINDING"/>
    <property type="match status" value="1"/>
</dbReference>
<evidence type="ECO:0000259" key="6">
    <source>
        <dbReference type="Pfam" id="PF00501"/>
    </source>
</evidence>
<dbReference type="Gene3D" id="3.40.50.12780">
    <property type="entry name" value="N-terminal domain of ligase-like"/>
    <property type="match status" value="1"/>
</dbReference>
<comment type="caution">
    <text evidence="8">The sequence shown here is derived from an EMBL/GenBank/DDBJ whole genome shotgun (WGS) entry which is preliminary data.</text>
</comment>
<dbReference type="InterPro" id="IPR045851">
    <property type="entry name" value="AMP-bd_C_sf"/>
</dbReference>
<dbReference type="Gene3D" id="3.30.300.30">
    <property type="match status" value="1"/>
</dbReference>
<dbReference type="SUPFAM" id="SSF56801">
    <property type="entry name" value="Acetyl-CoA synthetase-like"/>
    <property type="match status" value="1"/>
</dbReference>
<dbReference type="InterPro" id="IPR042099">
    <property type="entry name" value="ANL_N_sf"/>
</dbReference>
<dbReference type="Proteomes" id="UP000321574">
    <property type="component" value="Unassembled WGS sequence"/>
</dbReference>
<protein>
    <recommendedName>
        <fullName evidence="5">2-succinylbenzoate--CoA ligase</fullName>
        <ecNumber evidence="5">6.2.1.26</ecNumber>
    </recommendedName>
    <alternativeName>
        <fullName evidence="5">o-succinylbenzoyl-CoA synthetase</fullName>
        <shortName evidence="5">OSB-CoA synthetase</shortName>
    </alternativeName>
</protein>
<dbReference type="NCBIfam" id="NF002966">
    <property type="entry name" value="PRK03640.1"/>
    <property type="match status" value="1"/>
</dbReference>
<keyword evidence="9" id="KW-1185">Reference proteome</keyword>
<comment type="function">
    <text evidence="5">Converts 2-succinylbenzoate (OSB) to 2-succinylbenzoyl-CoA (OSB-CoA).</text>
</comment>
<dbReference type="Pfam" id="PF00501">
    <property type="entry name" value="AMP-binding"/>
    <property type="match status" value="1"/>
</dbReference>
<comment type="pathway">
    <text evidence="5">Quinol/quinone metabolism; 1,4-dihydroxy-2-naphthoate biosynthesis; 1,4-dihydroxy-2-naphthoate from chorismate: step 5/7.</text>
</comment>
<dbReference type="Pfam" id="PF13193">
    <property type="entry name" value="AMP-binding_C"/>
    <property type="match status" value="1"/>
</dbReference>
<dbReference type="InterPro" id="IPR020845">
    <property type="entry name" value="AMP-binding_CS"/>
</dbReference>
<proteinExistence type="inferred from homology"/>
<dbReference type="InterPro" id="IPR010192">
    <property type="entry name" value="MenE"/>
</dbReference>
<evidence type="ECO:0000313" key="8">
    <source>
        <dbReference type="EMBL" id="TXL58165.1"/>
    </source>
</evidence>
<dbReference type="GO" id="GO:0008756">
    <property type="term" value="F:o-succinylbenzoate-CoA ligase activity"/>
    <property type="evidence" value="ECO:0007669"/>
    <property type="project" value="UniProtKB-UniRule"/>
</dbReference>
<evidence type="ECO:0000256" key="5">
    <source>
        <dbReference type="HAMAP-Rule" id="MF_00731"/>
    </source>
</evidence>
<keyword evidence="4 5" id="KW-0067">ATP-binding</keyword>